<evidence type="ECO:0008006" key="9">
    <source>
        <dbReference type="Google" id="ProtNLM"/>
    </source>
</evidence>
<keyword evidence="8" id="KW-1185">Reference proteome</keyword>
<reference evidence="7 8" key="1">
    <citation type="submission" date="2019-03" db="EMBL/GenBank/DDBJ databases">
        <title>WGS assembly of Setaria viridis.</title>
        <authorList>
            <person name="Huang P."/>
            <person name="Jenkins J."/>
            <person name="Grimwood J."/>
            <person name="Barry K."/>
            <person name="Healey A."/>
            <person name="Mamidi S."/>
            <person name="Sreedasyam A."/>
            <person name="Shu S."/>
            <person name="Feldman M."/>
            <person name="Wu J."/>
            <person name="Yu Y."/>
            <person name="Chen C."/>
            <person name="Johnson J."/>
            <person name="Rokhsar D."/>
            <person name="Baxter I."/>
            <person name="Schmutz J."/>
            <person name="Brutnell T."/>
            <person name="Kellogg E."/>
        </authorList>
    </citation>
    <scope>NUCLEOTIDE SEQUENCE [LARGE SCALE GENOMIC DNA]</scope>
    <source>
        <strain evidence="8">cv. A10</strain>
    </source>
</reference>
<dbReference type="InterPro" id="IPR002129">
    <property type="entry name" value="PyrdxlP-dep_de-COase"/>
</dbReference>
<dbReference type="AlphaFoldDB" id="A0A4U6TJ47"/>
<evidence type="ECO:0000256" key="3">
    <source>
        <dbReference type="ARBA" id="ARBA00022898"/>
    </source>
</evidence>
<dbReference type="PANTHER" id="PTHR11999:SF148">
    <property type="entry name" value="OS10G0400500 PROTEIN"/>
    <property type="match status" value="1"/>
</dbReference>
<gene>
    <name evidence="6" type="ORF">SEVIR_8G246701v2</name>
    <name evidence="7" type="ORF">SEVIR_8G246800v2</name>
</gene>
<dbReference type="GO" id="GO:0030170">
    <property type="term" value="F:pyridoxal phosphate binding"/>
    <property type="evidence" value="ECO:0007669"/>
    <property type="project" value="InterPro"/>
</dbReference>
<name>A0A4U6TJ47_SETVI</name>
<dbReference type="InterPro" id="IPR015421">
    <property type="entry name" value="PyrdxlP-dep_Trfase_major"/>
</dbReference>
<dbReference type="GO" id="GO:0005737">
    <property type="term" value="C:cytoplasm"/>
    <property type="evidence" value="ECO:0007669"/>
    <property type="project" value="TreeGrafter"/>
</dbReference>
<dbReference type="GO" id="GO:0006520">
    <property type="term" value="P:amino acid metabolic process"/>
    <property type="evidence" value="ECO:0007669"/>
    <property type="project" value="InterPro"/>
</dbReference>
<dbReference type="Gene3D" id="1.20.1340.10">
    <property type="entry name" value="dopa decarboxylase, N-terminal domain"/>
    <property type="match status" value="1"/>
</dbReference>
<dbReference type="GO" id="GO:0016831">
    <property type="term" value="F:carboxy-lyase activity"/>
    <property type="evidence" value="ECO:0007669"/>
    <property type="project" value="UniProtKB-KW"/>
</dbReference>
<dbReference type="PANTHER" id="PTHR11999">
    <property type="entry name" value="GROUP II PYRIDOXAL-5-PHOSPHATE DECARBOXYLASE"/>
    <property type="match status" value="1"/>
</dbReference>
<comment type="similarity">
    <text evidence="5">Belongs to the group II decarboxylase family.</text>
</comment>
<keyword evidence="3 5" id="KW-0663">Pyridoxal phosphate</keyword>
<dbReference type="Gramene" id="TKW02468">
    <property type="protein sequence ID" value="TKW02468"/>
    <property type="gene ID" value="SEVIR_8G246800v2"/>
</dbReference>
<dbReference type="GO" id="GO:0019752">
    <property type="term" value="P:carboxylic acid metabolic process"/>
    <property type="evidence" value="ECO:0007669"/>
    <property type="project" value="InterPro"/>
</dbReference>
<evidence type="ECO:0000256" key="2">
    <source>
        <dbReference type="ARBA" id="ARBA00022793"/>
    </source>
</evidence>
<keyword evidence="2" id="KW-0210">Decarboxylase</keyword>
<sequence length="223" mass="24384">MGSLPLEAMMPLNPDSFAGESSAVVDFLADYYRNVDKYPVMANTQPGTIRKLLPEAAPELGDSMDRILDDVQRDILPGLTHWQSPSFFAYFPANASTAGFAGEMLSAGLNVVPFVWTASPVATKLEQVVVDWMASLLALPERFHFKGGGGGVLHGSTCEAVVCTLAAARDRALSKLGHEGILKLVDAWKCIEYLLERRLFEVHGLFMPPPLAHSELLECPYIY</sequence>
<dbReference type="Pfam" id="PF00282">
    <property type="entry name" value="Pyridoxal_deC"/>
    <property type="match status" value="1"/>
</dbReference>
<dbReference type="EMBL" id="CM016559">
    <property type="protein sequence ID" value="TKW02468.1"/>
    <property type="molecule type" value="Genomic_DNA"/>
</dbReference>
<evidence type="ECO:0000313" key="7">
    <source>
        <dbReference type="EMBL" id="TKW02468.1"/>
    </source>
</evidence>
<comment type="cofactor">
    <cofactor evidence="1 5">
        <name>pyridoxal 5'-phosphate</name>
        <dbReference type="ChEBI" id="CHEBI:597326"/>
    </cofactor>
</comment>
<protein>
    <recommendedName>
        <fullName evidence="9">Tyrosine decarboxylase</fullName>
    </recommendedName>
</protein>
<dbReference type="Gene3D" id="3.40.640.10">
    <property type="entry name" value="Type I PLP-dependent aspartate aminotransferase-like (Major domain)"/>
    <property type="match status" value="1"/>
</dbReference>
<accession>A0A4U6TJ47</accession>
<evidence type="ECO:0000313" key="6">
    <source>
        <dbReference type="EMBL" id="TKW02466.1"/>
    </source>
</evidence>
<evidence type="ECO:0000256" key="5">
    <source>
        <dbReference type="RuleBase" id="RU000382"/>
    </source>
</evidence>
<dbReference type="Proteomes" id="UP000298652">
    <property type="component" value="Chromosome 8"/>
</dbReference>
<dbReference type="PRINTS" id="PR00800">
    <property type="entry name" value="YHDCRBOXLASE"/>
</dbReference>
<proteinExistence type="inferred from homology"/>
<keyword evidence="4 5" id="KW-0456">Lyase</keyword>
<dbReference type="EMBL" id="CM016559">
    <property type="protein sequence ID" value="TKW02466.1"/>
    <property type="molecule type" value="Genomic_DNA"/>
</dbReference>
<evidence type="ECO:0000256" key="4">
    <source>
        <dbReference type="ARBA" id="ARBA00023239"/>
    </source>
</evidence>
<dbReference type="SUPFAM" id="SSF53383">
    <property type="entry name" value="PLP-dependent transferases"/>
    <property type="match status" value="1"/>
</dbReference>
<evidence type="ECO:0000313" key="8">
    <source>
        <dbReference type="Proteomes" id="UP000298652"/>
    </source>
</evidence>
<dbReference type="InterPro" id="IPR015424">
    <property type="entry name" value="PyrdxlP-dep_Trfase"/>
</dbReference>
<evidence type="ECO:0000256" key="1">
    <source>
        <dbReference type="ARBA" id="ARBA00001933"/>
    </source>
</evidence>
<dbReference type="InterPro" id="IPR010977">
    <property type="entry name" value="Aromatic_deC"/>
</dbReference>
<organism evidence="7 8">
    <name type="scientific">Setaria viridis</name>
    <name type="common">Green bristlegrass</name>
    <name type="synonym">Setaria italica subsp. viridis</name>
    <dbReference type="NCBI Taxonomy" id="4556"/>
    <lineage>
        <taxon>Eukaryota</taxon>
        <taxon>Viridiplantae</taxon>
        <taxon>Streptophyta</taxon>
        <taxon>Embryophyta</taxon>
        <taxon>Tracheophyta</taxon>
        <taxon>Spermatophyta</taxon>
        <taxon>Magnoliopsida</taxon>
        <taxon>Liliopsida</taxon>
        <taxon>Poales</taxon>
        <taxon>Poaceae</taxon>
        <taxon>PACMAD clade</taxon>
        <taxon>Panicoideae</taxon>
        <taxon>Panicodae</taxon>
        <taxon>Paniceae</taxon>
        <taxon>Cenchrinae</taxon>
        <taxon>Setaria</taxon>
    </lineage>
</organism>
<dbReference type="Gramene" id="TKW02466">
    <property type="protein sequence ID" value="TKW02466"/>
    <property type="gene ID" value="SEVIR_8G246701v2"/>
</dbReference>